<keyword evidence="4" id="KW-1185">Reference proteome</keyword>
<organism evidence="3 4">
    <name type="scientific">Datura stramonium</name>
    <name type="common">Jimsonweed</name>
    <name type="synonym">Common thornapple</name>
    <dbReference type="NCBI Taxonomy" id="4076"/>
    <lineage>
        <taxon>Eukaryota</taxon>
        <taxon>Viridiplantae</taxon>
        <taxon>Streptophyta</taxon>
        <taxon>Embryophyta</taxon>
        <taxon>Tracheophyta</taxon>
        <taxon>Spermatophyta</taxon>
        <taxon>Magnoliopsida</taxon>
        <taxon>eudicotyledons</taxon>
        <taxon>Gunneridae</taxon>
        <taxon>Pentapetalae</taxon>
        <taxon>asterids</taxon>
        <taxon>lamiids</taxon>
        <taxon>Solanales</taxon>
        <taxon>Solanaceae</taxon>
        <taxon>Solanoideae</taxon>
        <taxon>Datureae</taxon>
        <taxon>Datura</taxon>
    </lineage>
</organism>
<accession>A0ABS8VL49</accession>
<evidence type="ECO:0000313" key="4">
    <source>
        <dbReference type="Proteomes" id="UP000823775"/>
    </source>
</evidence>
<reference evidence="3 4" key="1">
    <citation type="journal article" date="2021" name="BMC Genomics">
        <title>Datura genome reveals duplications of psychoactive alkaloid biosynthetic genes and high mutation rate following tissue culture.</title>
        <authorList>
            <person name="Rajewski A."/>
            <person name="Carter-House D."/>
            <person name="Stajich J."/>
            <person name="Litt A."/>
        </authorList>
    </citation>
    <scope>NUCLEOTIDE SEQUENCE [LARGE SCALE GENOMIC DNA]</scope>
    <source>
        <strain evidence="3">AR-01</strain>
    </source>
</reference>
<dbReference type="InterPro" id="IPR037490">
    <property type="entry name" value="WAP"/>
</dbReference>
<feature type="coiled-coil region" evidence="1">
    <location>
        <begin position="619"/>
        <end position="744"/>
    </location>
</feature>
<sequence length="898" mass="102512">MGSSEVLDNGAMRNGNGIKSRGEDDLEGMTNGGFEQMVNGAKENENLGDEILEDFDTYWEDVNDRLMVSRMVSDSVIKGIVSAVEQEAAERLVAKDMELANLKEYLQFHDGGLSKTEFLGSPMSRDELESMNFRKHMTLSDVFMEHGKMGDFLDGLRNSAKDEFEKLKKSIDELRGSNSIRNMRSCSGMVGLEGILQEKEPGIWVQLDKTLDKLRMMVDTIFKRMDVMLQLSKTSLGQWQEEHLIEVELEAMVIRSVIQTVQEEFEYKLWDQYAQLCGDRNEKLNDISSLRTELDAVLKSLSSSENGHVVSHGSHDADFFTRKTSSEYVTSSKSVWDGNEKLEDSKTDIPENFDAVTLKHMSKDEMVTYFNNIMTKMKRHHESILQKKTDEYFVLRAEYLNLRGGSAVPHKKEKGESDILRKKIPEIIFKLDDILVENEKHPAFTQETLSFHNMKDRLDNLLSENHQLRDLLKDKKNEVMSLLSQVSDATEKRLQHSSAEADMLKQIGDLNLAMEESLIEASVREEVYNCFLRDLSGGTRNEVEELKLGFDMLNESNDTNAESTREIEIEDSEIECLIMQEICGVISGEGIKEAKDVLKELYSEHLNEKEIRISLDTKVIEMENKLKFEVEEKDSLKRKVSVLETLVNEKEKLATDALAVLAKERDQFEQVLQELNAMKEFASQQQTLASGCFEEVNVVKGQLAEALEQIEVLKEEVTQLNKCLEEKEEDLKEANRRADMVLAISEERQTLLSSLEAKEIDLRKQVETIIGNINESSKMLADFECRVTGRLRTNNARFDHSYSQLDSLVKKANLLRRTTLLYQQRLEKKCSDLQLAEAEVDLLGDEVDTLSSLLEKIYIALDHYSPVLQHYPGIMEILKVIKRELTGESTKLVKSSPA</sequence>
<dbReference type="PANTHER" id="PTHR33883:SF9">
    <property type="entry name" value="WPP DOMAIN-ASSOCIATED PROTEIN-LIKE"/>
    <property type="match status" value="1"/>
</dbReference>
<evidence type="ECO:0000256" key="1">
    <source>
        <dbReference type="SAM" id="Coils"/>
    </source>
</evidence>
<feature type="region of interest" description="Disordered" evidence="2">
    <location>
        <begin position="1"/>
        <end position="28"/>
    </location>
</feature>
<dbReference type="EMBL" id="JACEIK010005024">
    <property type="protein sequence ID" value="MCE0480539.1"/>
    <property type="molecule type" value="Genomic_DNA"/>
</dbReference>
<dbReference type="PANTHER" id="PTHR33883">
    <property type="entry name" value="WPP DOMAIN-ASSOCIATED PROTEIN"/>
    <property type="match status" value="1"/>
</dbReference>
<keyword evidence="1" id="KW-0175">Coiled coil</keyword>
<dbReference type="Proteomes" id="UP000823775">
    <property type="component" value="Unassembled WGS sequence"/>
</dbReference>
<name>A0ABS8VL49_DATST</name>
<protein>
    <recommendedName>
        <fullName evidence="5">WPP domain-associated protein</fullName>
    </recommendedName>
</protein>
<evidence type="ECO:0000256" key="2">
    <source>
        <dbReference type="SAM" id="MobiDB-lite"/>
    </source>
</evidence>
<feature type="coiled-coil region" evidence="1">
    <location>
        <begin position="451"/>
        <end position="492"/>
    </location>
</feature>
<proteinExistence type="predicted"/>
<gene>
    <name evidence="3" type="ORF">HAX54_037480</name>
</gene>
<evidence type="ECO:0008006" key="5">
    <source>
        <dbReference type="Google" id="ProtNLM"/>
    </source>
</evidence>
<comment type="caution">
    <text evidence="3">The sequence shown here is derived from an EMBL/GenBank/DDBJ whole genome shotgun (WGS) entry which is preliminary data.</text>
</comment>
<evidence type="ECO:0000313" key="3">
    <source>
        <dbReference type="EMBL" id="MCE0480539.1"/>
    </source>
</evidence>